<protein>
    <submittedName>
        <fullName evidence="1">Uncharacterized protein</fullName>
    </submittedName>
</protein>
<dbReference type="EMBL" id="CP069026">
    <property type="protein sequence ID" value="QRC94614.1"/>
    <property type="molecule type" value="Genomic_DNA"/>
</dbReference>
<sequence length="93" mass="10112">MSTLSGIYGSRPGANKNAAHLSAQTTAFGSFSTRCRFSWKGARGQSDGELCLSRAPCFTALSIASVQCRVICPWPRPMSPQTWMIRSECEPIP</sequence>
<evidence type="ECO:0000313" key="1">
    <source>
        <dbReference type="EMBL" id="QRC94614.1"/>
    </source>
</evidence>
<dbReference type="AlphaFoldDB" id="A0A7U2EX32"/>
<dbReference type="Proteomes" id="UP000663193">
    <property type="component" value="Chromosome 4"/>
</dbReference>
<reference evidence="2" key="1">
    <citation type="journal article" date="2021" name="BMC Genomics">
        <title>Chromosome-level genome assembly and manually-curated proteome of model necrotroph Parastagonospora nodorum Sn15 reveals a genome-wide trove of candidate effector homologs, and redundancy of virulence-related functions within an accessory chromosome.</title>
        <authorList>
            <person name="Bertazzoni S."/>
            <person name="Jones D.A.B."/>
            <person name="Phan H.T."/>
            <person name="Tan K.-C."/>
            <person name="Hane J.K."/>
        </authorList>
    </citation>
    <scope>NUCLEOTIDE SEQUENCE [LARGE SCALE GENOMIC DNA]</scope>
    <source>
        <strain evidence="2">SN15 / ATCC MYA-4574 / FGSC 10173)</strain>
    </source>
</reference>
<gene>
    <name evidence="1" type="ORF">JI435_406090</name>
</gene>
<keyword evidence="2" id="KW-1185">Reference proteome</keyword>
<accession>A0A7U2EX32</accession>
<evidence type="ECO:0000313" key="2">
    <source>
        <dbReference type="Proteomes" id="UP000663193"/>
    </source>
</evidence>
<proteinExistence type="predicted"/>
<organism evidence="1 2">
    <name type="scientific">Phaeosphaeria nodorum (strain SN15 / ATCC MYA-4574 / FGSC 10173)</name>
    <name type="common">Glume blotch fungus</name>
    <name type="synonym">Parastagonospora nodorum</name>
    <dbReference type="NCBI Taxonomy" id="321614"/>
    <lineage>
        <taxon>Eukaryota</taxon>
        <taxon>Fungi</taxon>
        <taxon>Dikarya</taxon>
        <taxon>Ascomycota</taxon>
        <taxon>Pezizomycotina</taxon>
        <taxon>Dothideomycetes</taxon>
        <taxon>Pleosporomycetidae</taxon>
        <taxon>Pleosporales</taxon>
        <taxon>Pleosporineae</taxon>
        <taxon>Phaeosphaeriaceae</taxon>
        <taxon>Parastagonospora</taxon>
    </lineage>
</organism>
<name>A0A7U2EX32_PHANO</name>
<dbReference type="VEuPathDB" id="FungiDB:JI435_406090"/>